<dbReference type="SUPFAM" id="SSF143113">
    <property type="entry name" value="NAP-like"/>
    <property type="match status" value="1"/>
</dbReference>
<comment type="similarity">
    <text evidence="1 2">Belongs to the nucleosome assembly protein (NAP) family.</text>
</comment>
<keyword evidence="4" id="KW-1185">Reference proteome</keyword>
<dbReference type="GO" id="GO:0006334">
    <property type="term" value="P:nucleosome assembly"/>
    <property type="evidence" value="ECO:0007669"/>
    <property type="project" value="InterPro"/>
</dbReference>
<dbReference type="GO" id="GO:0005634">
    <property type="term" value="C:nucleus"/>
    <property type="evidence" value="ECO:0007669"/>
    <property type="project" value="InterPro"/>
</dbReference>
<evidence type="ECO:0000256" key="2">
    <source>
        <dbReference type="RuleBase" id="RU003876"/>
    </source>
</evidence>
<accession>A0A164XPN7</accession>
<reference evidence="3 4" key="1">
    <citation type="journal article" date="2016" name="Mol. Biol. Evol.">
        <title>Comparative Genomics of Early-Diverging Mushroom-Forming Fungi Provides Insights into the Origins of Lignocellulose Decay Capabilities.</title>
        <authorList>
            <person name="Nagy L.G."/>
            <person name="Riley R."/>
            <person name="Tritt A."/>
            <person name="Adam C."/>
            <person name="Daum C."/>
            <person name="Floudas D."/>
            <person name="Sun H."/>
            <person name="Yadav J.S."/>
            <person name="Pangilinan J."/>
            <person name="Larsson K.H."/>
            <person name="Matsuura K."/>
            <person name="Barry K."/>
            <person name="Labutti K."/>
            <person name="Kuo R."/>
            <person name="Ohm R.A."/>
            <person name="Bhattacharya S.S."/>
            <person name="Shirouzu T."/>
            <person name="Yoshinaga Y."/>
            <person name="Martin F.M."/>
            <person name="Grigoriev I.V."/>
            <person name="Hibbett D.S."/>
        </authorList>
    </citation>
    <scope>NUCLEOTIDE SEQUENCE [LARGE SCALE GENOMIC DNA]</scope>
    <source>
        <strain evidence="3 4">HHB9708</strain>
    </source>
</reference>
<dbReference type="AlphaFoldDB" id="A0A164XPN7"/>
<name>A0A164XPN7_9AGAM</name>
<organism evidence="3 4">
    <name type="scientific">Sistotremastrum niveocremeum HHB9708</name>
    <dbReference type="NCBI Taxonomy" id="1314777"/>
    <lineage>
        <taxon>Eukaryota</taxon>
        <taxon>Fungi</taxon>
        <taxon>Dikarya</taxon>
        <taxon>Basidiomycota</taxon>
        <taxon>Agaricomycotina</taxon>
        <taxon>Agaricomycetes</taxon>
        <taxon>Sistotremastrales</taxon>
        <taxon>Sistotremastraceae</taxon>
        <taxon>Sertulicium</taxon>
        <taxon>Sertulicium niveocremeum</taxon>
    </lineage>
</organism>
<dbReference type="Gene3D" id="3.30.1120.90">
    <property type="entry name" value="Nucleosome assembly protein"/>
    <property type="match status" value="1"/>
</dbReference>
<evidence type="ECO:0000313" key="4">
    <source>
        <dbReference type="Proteomes" id="UP000076722"/>
    </source>
</evidence>
<dbReference type="OrthoDB" id="19419at2759"/>
<dbReference type="STRING" id="1314777.A0A164XPN7"/>
<proteinExistence type="inferred from homology"/>
<protein>
    <recommendedName>
        <fullName evidence="5">Nucleosome assembly protein</fullName>
    </recommendedName>
</protein>
<gene>
    <name evidence="3" type="ORF">SISNIDRAFT_339965</name>
</gene>
<dbReference type="EMBL" id="KV419400">
    <property type="protein sequence ID" value="KZS96177.1"/>
    <property type="molecule type" value="Genomic_DNA"/>
</dbReference>
<evidence type="ECO:0000313" key="3">
    <source>
        <dbReference type="EMBL" id="KZS96177.1"/>
    </source>
</evidence>
<dbReference type="InterPro" id="IPR037231">
    <property type="entry name" value="NAP-like_sf"/>
</dbReference>
<dbReference type="InterPro" id="IPR002164">
    <property type="entry name" value="NAP_family"/>
</dbReference>
<evidence type="ECO:0008006" key="5">
    <source>
        <dbReference type="Google" id="ProtNLM"/>
    </source>
</evidence>
<evidence type="ECO:0000256" key="1">
    <source>
        <dbReference type="ARBA" id="ARBA00009947"/>
    </source>
</evidence>
<sequence length="228" mass="26287">MSGKKRAAGDEEAKPLATEVDLTDEQVQVLEGVEKMLNKAQTVLALRAYKFMVPKFAQRREALKKIPGFWSRALLRHGLVALHTQHTADQDALSYLEDIWVERDETELRAFKIEFHFKENPYFEEKVLVKEFKYVAPPSTSTATDEDGLTEAQVDFNEERDLAPQTITITWKTDSKNLTKLHPRVADDEDDMPAEPGSFFNFFTVAEDPFEVSRSPFFHWIKLEMKCL</sequence>
<dbReference type="Pfam" id="PF00956">
    <property type="entry name" value="NAP"/>
    <property type="match status" value="1"/>
</dbReference>
<dbReference type="Proteomes" id="UP000076722">
    <property type="component" value="Unassembled WGS sequence"/>
</dbReference>
<dbReference type="PANTHER" id="PTHR11875">
    <property type="entry name" value="TESTIS-SPECIFIC Y-ENCODED PROTEIN"/>
    <property type="match status" value="1"/>
</dbReference>